<dbReference type="EMBL" id="SZYD01000005">
    <property type="protein sequence ID" value="KAD6119673.1"/>
    <property type="molecule type" value="Genomic_DNA"/>
</dbReference>
<dbReference type="Proteomes" id="UP000326396">
    <property type="component" value="Linkage Group LG13"/>
</dbReference>
<dbReference type="InterPro" id="IPR044730">
    <property type="entry name" value="RNase_H-like_dom_plant"/>
</dbReference>
<keyword evidence="3" id="KW-1185">Reference proteome</keyword>
<organism evidence="2 3">
    <name type="scientific">Mikania micrantha</name>
    <name type="common">bitter vine</name>
    <dbReference type="NCBI Taxonomy" id="192012"/>
    <lineage>
        <taxon>Eukaryota</taxon>
        <taxon>Viridiplantae</taxon>
        <taxon>Streptophyta</taxon>
        <taxon>Embryophyta</taxon>
        <taxon>Tracheophyta</taxon>
        <taxon>Spermatophyta</taxon>
        <taxon>Magnoliopsida</taxon>
        <taxon>eudicotyledons</taxon>
        <taxon>Gunneridae</taxon>
        <taxon>Pentapetalae</taxon>
        <taxon>asterids</taxon>
        <taxon>campanulids</taxon>
        <taxon>Asterales</taxon>
        <taxon>Asteraceae</taxon>
        <taxon>Asteroideae</taxon>
        <taxon>Heliantheae alliance</taxon>
        <taxon>Eupatorieae</taxon>
        <taxon>Mikania</taxon>
    </lineage>
</organism>
<evidence type="ECO:0000259" key="1">
    <source>
        <dbReference type="PROSITE" id="PS50879"/>
    </source>
</evidence>
<proteinExistence type="predicted"/>
<comment type="caution">
    <text evidence="2">The sequence shown here is derived from an EMBL/GenBank/DDBJ whole genome shotgun (WGS) entry which is preliminary data.</text>
</comment>
<dbReference type="InterPro" id="IPR012337">
    <property type="entry name" value="RNaseH-like_sf"/>
</dbReference>
<protein>
    <recommendedName>
        <fullName evidence="1">RNase H type-1 domain-containing protein</fullName>
    </recommendedName>
</protein>
<evidence type="ECO:0000313" key="3">
    <source>
        <dbReference type="Proteomes" id="UP000326396"/>
    </source>
</evidence>
<dbReference type="PROSITE" id="PS50879">
    <property type="entry name" value="RNASE_H_1"/>
    <property type="match status" value="1"/>
</dbReference>
<dbReference type="InterPro" id="IPR053151">
    <property type="entry name" value="RNase_H-like"/>
</dbReference>
<evidence type="ECO:0000313" key="2">
    <source>
        <dbReference type="EMBL" id="KAD6119673.1"/>
    </source>
</evidence>
<accession>A0A5N6PCC9</accession>
<gene>
    <name evidence="2" type="ORF">E3N88_10944</name>
</gene>
<dbReference type="AlphaFoldDB" id="A0A5N6PCC9"/>
<feature type="domain" description="RNase H type-1" evidence="1">
    <location>
        <begin position="14"/>
        <end position="144"/>
    </location>
</feature>
<dbReference type="SUPFAM" id="SSF53098">
    <property type="entry name" value="Ribonuclease H-like"/>
    <property type="match status" value="1"/>
</dbReference>
<name>A0A5N6PCC9_9ASTR</name>
<sequence length="171" mass="18828">MAFGSPNVHWAPPNSGWLKLNTDGSSLGNPGPSSYGGLIRNDHGDWVCGYMGYIGFDSSLASEIWGIMMGLRLIMVMGWDNVIIETDSQAALLLITVNGVDESHPLSLMINECRMNMAELKCYMVHVKRDKNRCADALARLGGRQDEEFVVVDDPPVELVPLLMEDACLRV</sequence>
<dbReference type="Gene3D" id="3.30.420.10">
    <property type="entry name" value="Ribonuclease H-like superfamily/Ribonuclease H"/>
    <property type="match status" value="1"/>
</dbReference>
<dbReference type="Pfam" id="PF13456">
    <property type="entry name" value="RVT_3"/>
    <property type="match status" value="1"/>
</dbReference>
<dbReference type="CDD" id="cd06222">
    <property type="entry name" value="RNase_H_like"/>
    <property type="match status" value="1"/>
</dbReference>
<dbReference type="GO" id="GO:0004523">
    <property type="term" value="F:RNA-DNA hybrid ribonuclease activity"/>
    <property type="evidence" value="ECO:0007669"/>
    <property type="project" value="InterPro"/>
</dbReference>
<dbReference type="PANTHER" id="PTHR47723">
    <property type="entry name" value="OS05G0353850 PROTEIN"/>
    <property type="match status" value="1"/>
</dbReference>
<dbReference type="PANTHER" id="PTHR47723:SF19">
    <property type="entry name" value="POLYNUCLEOTIDYL TRANSFERASE, RIBONUCLEASE H-LIKE SUPERFAMILY PROTEIN"/>
    <property type="match status" value="1"/>
</dbReference>
<dbReference type="InterPro" id="IPR036397">
    <property type="entry name" value="RNaseH_sf"/>
</dbReference>
<dbReference type="GO" id="GO:0003676">
    <property type="term" value="F:nucleic acid binding"/>
    <property type="evidence" value="ECO:0007669"/>
    <property type="project" value="InterPro"/>
</dbReference>
<reference evidence="2 3" key="1">
    <citation type="submission" date="2019-05" db="EMBL/GenBank/DDBJ databases">
        <title>Mikania micrantha, genome provides insights into the molecular mechanism of rapid growth.</title>
        <authorList>
            <person name="Liu B."/>
        </authorList>
    </citation>
    <scope>NUCLEOTIDE SEQUENCE [LARGE SCALE GENOMIC DNA]</scope>
    <source>
        <strain evidence="2">NLD-2019</strain>
        <tissue evidence="2">Leaf</tissue>
    </source>
</reference>
<dbReference type="OrthoDB" id="1752183at2759"/>
<dbReference type="InterPro" id="IPR002156">
    <property type="entry name" value="RNaseH_domain"/>
</dbReference>